<feature type="compositionally biased region" description="Basic and acidic residues" evidence="1">
    <location>
        <begin position="14"/>
        <end position="23"/>
    </location>
</feature>
<feature type="region of interest" description="Disordered" evidence="1">
    <location>
        <begin position="88"/>
        <end position="310"/>
    </location>
</feature>
<feature type="compositionally biased region" description="Basic and acidic residues" evidence="1">
    <location>
        <begin position="240"/>
        <end position="253"/>
    </location>
</feature>
<name>A0A0G4GGK6_VITBC</name>
<feature type="compositionally biased region" description="Basic residues" evidence="1">
    <location>
        <begin position="153"/>
        <end position="170"/>
    </location>
</feature>
<feature type="compositionally biased region" description="Basic and acidic residues" evidence="1">
    <location>
        <begin position="287"/>
        <end position="299"/>
    </location>
</feature>
<feature type="compositionally biased region" description="Basic and acidic residues" evidence="1">
    <location>
        <begin position="174"/>
        <end position="185"/>
    </location>
</feature>
<evidence type="ECO:0000256" key="1">
    <source>
        <dbReference type="SAM" id="MobiDB-lite"/>
    </source>
</evidence>
<dbReference type="Proteomes" id="UP000041254">
    <property type="component" value="Unassembled WGS sequence"/>
</dbReference>
<feature type="compositionally biased region" description="Pro residues" evidence="1">
    <location>
        <begin position="221"/>
        <end position="230"/>
    </location>
</feature>
<feature type="compositionally biased region" description="Basic and acidic residues" evidence="1">
    <location>
        <begin position="31"/>
        <end position="41"/>
    </location>
</feature>
<proteinExistence type="predicted"/>
<feature type="compositionally biased region" description="Polar residues" evidence="1">
    <location>
        <begin position="51"/>
        <end position="67"/>
    </location>
</feature>
<organism evidence="2 3">
    <name type="scientific">Vitrella brassicaformis (strain CCMP3155)</name>
    <dbReference type="NCBI Taxonomy" id="1169540"/>
    <lineage>
        <taxon>Eukaryota</taxon>
        <taxon>Sar</taxon>
        <taxon>Alveolata</taxon>
        <taxon>Colpodellida</taxon>
        <taxon>Vitrellaceae</taxon>
        <taxon>Vitrella</taxon>
    </lineage>
</organism>
<dbReference type="InParanoid" id="A0A0G4GGK6"/>
<sequence length="310" mass="33284">MNNPPSPPCLTQRGDTEHPEAPHPHPRPNRRRGEREHESQHHPSKGRPPATSRQPVYSSRFQPTSRSCGPVDVVEQLRQRIVERVGAGVGVGSGGGSVGMPPADASAAAAAARERPLGGGRNKSSRGWFPRWPQIDSSKPAPPQDPNPPLPPPHRHLSSPHRFRARHKAPGAKPPDDREAVDKRRVPSPPPQARPLMQQQEGGDGDGDGRKQMMMSQALWPPSPPSPSPSPTAVQMATKSPERTHTDSQRPHDTSTPPLPPSQSAGDAVADTALHVHNDDGGEDEKEMGGGDRGDEGGKKVHVLSHADFL</sequence>
<gene>
    <name evidence="2" type="ORF">Vbra_22746</name>
</gene>
<accession>A0A0G4GGK6</accession>
<feature type="region of interest" description="Disordered" evidence="1">
    <location>
        <begin position="1"/>
        <end position="72"/>
    </location>
</feature>
<dbReference type="VEuPathDB" id="CryptoDB:Vbra_22746"/>
<feature type="compositionally biased region" description="Pro residues" evidence="1">
    <location>
        <begin position="140"/>
        <end position="152"/>
    </location>
</feature>
<protein>
    <submittedName>
        <fullName evidence="2">Uncharacterized protein</fullName>
    </submittedName>
</protein>
<reference evidence="2 3" key="1">
    <citation type="submission" date="2014-11" db="EMBL/GenBank/DDBJ databases">
        <authorList>
            <person name="Zhu J."/>
            <person name="Qi W."/>
            <person name="Song R."/>
        </authorList>
    </citation>
    <scope>NUCLEOTIDE SEQUENCE [LARGE SCALE GENOMIC DNA]</scope>
</reference>
<feature type="compositionally biased region" description="Gly residues" evidence="1">
    <location>
        <begin position="88"/>
        <end position="98"/>
    </location>
</feature>
<dbReference type="EMBL" id="CDMY01000658">
    <property type="protein sequence ID" value="CEM28776.1"/>
    <property type="molecule type" value="Genomic_DNA"/>
</dbReference>
<dbReference type="AlphaFoldDB" id="A0A0G4GGK6"/>
<evidence type="ECO:0000313" key="3">
    <source>
        <dbReference type="Proteomes" id="UP000041254"/>
    </source>
</evidence>
<evidence type="ECO:0000313" key="2">
    <source>
        <dbReference type="EMBL" id="CEM28776.1"/>
    </source>
</evidence>
<keyword evidence="3" id="KW-1185">Reference proteome</keyword>